<dbReference type="AlphaFoldDB" id="A0A2T0B6J4"/>
<protein>
    <submittedName>
        <fullName evidence="4">Flagellar assembly protein H</fullName>
    </submittedName>
</protein>
<keyword evidence="3" id="KW-0175">Coiled coil</keyword>
<reference evidence="4 5" key="1">
    <citation type="submission" date="2018-03" db="EMBL/GenBank/DDBJ databases">
        <title>Genome sequence of Clostridium vincentii DSM 10228.</title>
        <authorList>
            <person name="Poehlein A."/>
            <person name="Daniel R."/>
        </authorList>
    </citation>
    <scope>NUCLEOTIDE SEQUENCE [LARGE SCALE GENOMIC DNA]</scope>
    <source>
        <strain evidence="4 5">DSM 10228</strain>
    </source>
</reference>
<evidence type="ECO:0000313" key="5">
    <source>
        <dbReference type="Proteomes" id="UP000239471"/>
    </source>
</evidence>
<evidence type="ECO:0000256" key="3">
    <source>
        <dbReference type="SAM" id="Coils"/>
    </source>
</evidence>
<evidence type="ECO:0000313" key="4">
    <source>
        <dbReference type="EMBL" id="PRR79433.1"/>
    </source>
</evidence>
<dbReference type="Proteomes" id="UP000239471">
    <property type="component" value="Unassembled WGS sequence"/>
</dbReference>
<comment type="caution">
    <text evidence="4">The sequence shown here is derived from an EMBL/GenBank/DDBJ whole genome shotgun (WGS) entry which is preliminary data.</text>
</comment>
<dbReference type="RefSeq" id="WP_106061306.1">
    <property type="nucleotide sequence ID" value="NZ_PVXQ01000066.1"/>
</dbReference>
<dbReference type="InterPro" id="IPR051472">
    <property type="entry name" value="T3SS_Stator/FliH"/>
</dbReference>
<evidence type="ECO:0000256" key="1">
    <source>
        <dbReference type="ARBA" id="ARBA00022448"/>
    </source>
</evidence>
<gene>
    <name evidence="4" type="ORF">CLVI_33630</name>
</gene>
<organism evidence="4 5">
    <name type="scientific">Clostridium vincentii</name>
    <dbReference type="NCBI Taxonomy" id="52704"/>
    <lineage>
        <taxon>Bacteria</taxon>
        <taxon>Bacillati</taxon>
        <taxon>Bacillota</taxon>
        <taxon>Clostridia</taxon>
        <taxon>Eubacteriales</taxon>
        <taxon>Clostridiaceae</taxon>
        <taxon>Clostridium</taxon>
    </lineage>
</organism>
<keyword evidence="2" id="KW-0653">Protein transport</keyword>
<dbReference type="GO" id="GO:0015031">
    <property type="term" value="P:protein transport"/>
    <property type="evidence" value="ECO:0007669"/>
    <property type="project" value="UniProtKB-KW"/>
</dbReference>
<dbReference type="GO" id="GO:0005829">
    <property type="term" value="C:cytosol"/>
    <property type="evidence" value="ECO:0007669"/>
    <property type="project" value="TreeGrafter"/>
</dbReference>
<sequence>MQSSYSLIKKDQALSGEQMKISTNYVAKTTNESNSNVRENESNMVGNFEVIGASIIKEAQRKRDQILIESKTQAALIEKNAYEKGYNQGIQNGHEDGKKEAIAATIPKAKKEATDIINNAEKILSGAEQDYNEYLKKKTQDIIKLAFSISGKILKKEVLKDDGIDLIIDEAFKLAKGEQNIIIRCNRIYEEQLKEKIKIWKVSYNITGEIFIIVSDDIQPGNAIIEKNSGKMEVGVDIGLEKIMKAIIG</sequence>
<feature type="coiled-coil region" evidence="3">
    <location>
        <begin position="110"/>
        <end position="137"/>
    </location>
</feature>
<dbReference type="OrthoDB" id="2375163at2"/>
<keyword evidence="4" id="KW-0969">Cilium</keyword>
<dbReference type="EMBL" id="PVXQ01000066">
    <property type="protein sequence ID" value="PRR79433.1"/>
    <property type="molecule type" value="Genomic_DNA"/>
</dbReference>
<evidence type="ECO:0000256" key="2">
    <source>
        <dbReference type="ARBA" id="ARBA00022927"/>
    </source>
</evidence>
<keyword evidence="4" id="KW-0282">Flagellum</keyword>
<dbReference type="PANTHER" id="PTHR34982">
    <property type="entry name" value="YOP PROTEINS TRANSLOCATION PROTEIN L"/>
    <property type="match status" value="1"/>
</dbReference>
<dbReference type="PANTHER" id="PTHR34982:SF1">
    <property type="entry name" value="FLAGELLAR ASSEMBLY PROTEIN FLIH"/>
    <property type="match status" value="1"/>
</dbReference>
<proteinExistence type="predicted"/>
<keyword evidence="5" id="KW-1185">Reference proteome</keyword>
<keyword evidence="1" id="KW-0813">Transport</keyword>
<name>A0A2T0B6J4_9CLOT</name>
<keyword evidence="4" id="KW-0966">Cell projection</keyword>
<accession>A0A2T0B6J4</accession>